<reference evidence="2" key="2">
    <citation type="submission" date="2020-01" db="EMBL/GenBank/DDBJ databases">
        <authorList>
            <person name="Campanaro S."/>
        </authorList>
    </citation>
    <scope>NUCLEOTIDE SEQUENCE</scope>
    <source>
        <strain evidence="2">AS06rmzACSIP_7</strain>
    </source>
</reference>
<evidence type="ECO:0000313" key="2">
    <source>
        <dbReference type="EMBL" id="NLW36402.1"/>
    </source>
</evidence>
<dbReference type="EMBL" id="JAAYEE010000248">
    <property type="protein sequence ID" value="NLW36402.1"/>
    <property type="molecule type" value="Genomic_DNA"/>
</dbReference>
<evidence type="ECO:0000256" key="1">
    <source>
        <dbReference type="SAM" id="MobiDB-lite"/>
    </source>
</evidence>
<name>A0A971M5P6_9BACT</name>
<dbReference type="Proteomes" id="UP000777265">
    <property type="component" value="Unassembled WGS sequence"/>
</dbReference>
<reference evidence="2" key="1">
    <citation type="journal article" date="2020" name="Biotechnol. Biofuels">
        <title>New insights from the biogas microbiome by comprehensive genome-resolved metagenomics of nearly 1600 species originating from multiple anaerobic digesters.</title>
        <authorList>
            <person name="Campanaro S."/>
            <person name="Treu L."/>
            <person name="Rodriguez-R L.M."/>
            <person name="Kovalovszki A."/>
            <person name="Ziels R.M."/>
            <person name="Maus I."/>
            <person name="Zhu X."/>
            <person name="Kougias P.G."/>
            <person name="Basile A."/>
            <person name="Luo G."/>
            <person name="Schluter A."/>
            <person name="Konstantinidis K.T."/>
            <person name="Angelidaki I."/>
        </authorList>
    </citation>
    <scope>NUCLEOTIDE SEQUENCE</scope>
    <source>
        <strain evidence="2">AS06rmzACSIP_7</strain>
    </source>
</reference>
<protein>
    <submittedName>
        <fullName evidence="2">Uncharacterized protein</fullName>
    </submittedName>
</protein>
<dbReference type="AlphaFoldDB" id="A0A971M5P6"/>
<sequence length="64" mass="6791">MGIPKLLFVAKGVERVSQKYKTVHRQKAVGTISDATRPPIDFPTATQGSASAPPIFPAIGEEAL</sequence>
<comment type="caution">
    <text evidence="2">The sequence shown here is derived from an EMBL/GenBank/DDBJ whole genome shotgun (WGS) entry which is preliminary data.</text>
</comment>
<feature type="region of interest" description="Disordered" evidence="1">
    <location>
        <begin position="32"/>
        <end position="54"/>
    </location>
</feature>
<evidence type="ECO:0000313" key="3">
    <source>
        <dbReference type="Proteomes" id="UP000777265"/>
    </source>
</evidence>
<gene>
    <name evidence="2" type="ORF">GXY80_13150</name>
</gene>
<organism evidence="2 3">
    <name type="scientific">Syntrophorhabdus aromaticivorans</name>
    <dbReference type="NCBI Taxonomy" id="328301"/>
    <lineage>
        <taxon>Bacteria</taxon>
        <taxon>Pseudomonadati</taxon>
        <taxon>Thermodesulfobacteriota</taxon>
        <taxon>Syntrophorhabdia</taxon>
        <taxon>Syntrophorhabdales</taxon>
        <taxon>Syntrophorhabdaceae</taxon>
        <taxon>Syntrophorhabdus</taxon>
    </lineage>
</organism>
<accession>A0A971M5P6</accession>
<proteinExistence type="predicted"/>